<reference evidence="3" key="1">
    <citation type="submission" date="2016-11" db="EMBL/GenBank/DDBJ databases">
        <authorList>
            <person name="Varghese N."/>
            <person name="Submissions S."/>
        </authorList>
    </citation>
    <scope>NUCLEOTIDE SEQUENCE [LARGE SCALE GENOMIC DNA]</scope>
    <source>
        <strain evidence="3">DSM 19858</strain>
    </source>
</reference>
<dbReference type="AlphaFoldDB" id="A0A1M6EEX5"/>
<dbReference type="EMBL" id="FQYU01000002">
    <property type="protein sequence ID" value="SHI83848.1"/>
    <property type="molecule type" value="Genomic_DNA"/>
</dbReference>
<evidence type="ECO:0000313" key="3">
    <source>
        <dbReference type="Proteomes" id="UP000184543"/>
    </source>
</evidence>
<protein>
    <submittedName>
        <fullName evidence="2">ABC-2 type transport system permease protein</fullName>
    </submittedName>
</protein>
<keyword evidence="1" id="KW-0812">Transmembrane</keyword>
<dbReference type="OrthoDB" id="6016419at2"/>
<evidence type="ECO:0000256" key="1">
    <source>
        <dbReference type="SAM" id="Phobius"/>
    </source>
</evidence>
<keyword evidence="1" id="KW-0472">Membrane</keyword>
<organism evidence="2 3">
    <name type="scientific">Pseudozobellia thermophila</name>
    <dbReference type="NCBI Taxonomy" id="192903"/>
    <lineage>
        <taxon>Bacteria</taxon>
        <taxon>Pseudomonadati</taxon>
        <taxon>Bacteroidota</taxon>
        <taxon>Flavobacteriia</taxon>
        <taxon>Flavobacteriales</taxon>
        <taxon>Flavobacteriaceae</taxon>
        <taxon>Pseudozobellia</taxon>
    </lineage>
</organism>
<keyword evidence="1" id="KW-1133">Transmembrane helix</keyword>
<accession>A0A1M6EEX5</accession>
<dbReference type="Proteomes" id="UP000184543">
    <property type="component" value="Unassembled WGS sequence"/>
</dbReference>
<name>A0A1M6EEX5_9FLAO</name>
<gene>
    <name evidence="2" type="ORF">SAMN04488513_10233</name>
</gene>
<proteinExistence type="predicted"/>
<dbReference type="STRING" id="192903.SAMN04488513_10233"/>
<evidence type="ECO:0000313" key="2">
    <source>
        <dbReference type="EMBL" id="SHI83848.1"/>
    </source>
</evidence>
<sequence length="78" mass="9039">MISHLGFLKELGKFHENLRLGFYTKIFENKPADSVDWSKYKVAYYTAKRDIDWGYLVLPTLLITLVLGGLGAYKLRKL</sequence>
<keyword evidence="3" id="KW-1185">Reference proteome</keyword>
<feature type="transmembrane region" description="Helical" evidence="1">
    <location>
        <begin position="53"/>
        <end position="73"/>
    </location>
</feature>